<dbReference type="PANTHER" id="PTHR11993:SF10">
    <property type="entry name" value="NADH DEHYDROGENASE [UBIQUINONE] IRON-SULFUR PROTEIN 2, MITOCHONDRIAL"/>
    <property type="match status" value="1"/>
</dbReference>
<dbReference type="EMBL" id="VAHF01000014">
    <property type="protein sequence ID" value="TXG46728.1"/>
    <property type="molecule type" value="Genomic_DNA"/>
</dbReference>
<keyword evidence="2" id="KW-1278">Translocase</keyword>
<keyword evidence="3" id="KW-0520">NAD</keyword>
<dbReference type="OrthoDB" id="1845069at2759"/>
<dbReference type="GO" id="GO:0005739">
    <property type="term" value="C:mitochondrion"/>
    <property type="evidence" value="ECO:0007669"/>
    <property type="project" value="GOC"/>
</dbReference>
<reference evidence="5" key="2">
    <citation type="submission" date="2019-05" db="EMBL/GenBank/DDBJ databases">
        <authorList>
            <person name="Zhang R."/>
        </authorList>
    </citation>
    <scope>NUCLEOTIDE SEQUENCE [LARGE SCALE GENOMIC DNA]</scope>
    <source>
        <strain evidence="5">Malutang-1-2009seedling</strain>
        <tissue evidence="5">Leaf</tissue>
    </source>
</reference>
<comment type="caution">
    <text evidence="5">The sequence shown here is derived from an EMBL/GenBank/DDBJ whole genome shotgun (WGS) entry which is preliminary data.</text>
</comment>
<evidence type="ECO:0000256" key="1">
    <source>
        <dbReference type="ARBA" id="ARBA00005769"/>
    </source>
</evidence>
<geneLocation type="mitochondrion" evidence="6"/>
<evidence type="ECO:0000256" key="3">
    <source>
        <dbReference type="ARBA" id="ARBA00023027"/>
    </source>
</evidence>
<dbReference type="InterPro" id="IPR001135">
    <property type="entry name" value="NADH_Q_OxRdtase_suD"/>
</dbReference>
<dbReference type="SUPFAM" id="SSF56762">
    <property type="entry name" value="HydB/Nqo4-like"/>
    <property type="match status" value="1"/>
</dbReference>
<accession>A0A5C7GPJ0</accession>
<dbReference type="AlphaFoldDB" id="A0A5C7GPJ0"/>
<dbReference type="GO" id="GO:0048038">
    <property type="term" value="F:quinone binding"/>
    <property type="evidence" value="ECO:0007669"/>
    <property type="project" value="InterPro"/>
</dbReference>
<gene>
    <name evidence="6" type="ORF">EZV62_027802</name>
    <name evidence="5" type="ORF">EZV62_028253</name>
</gene>
<dbReference type="EMBL" id="VAHF01000263">
    <property type="protein sequence ID" value="TXG46222.1"/>
    <property type="molecule type" value="Genomic_DNA"/>
</dbReference>
<comment type="similarity">
    <text evidence="1">Belongs to the complex I 49 kDa subunit family.</text>
</comment>
<sequence>MTTGSSVYSTSIHHFEPYTEGFSVPAPSTYTAVEAPKGEFGVFLVSNGSNRPYRRKIRAPGSAHLQGLDSMSKHHMPADVVTIIGVGGSSPSQIGAITHASRDGLARAQRPGWLNRSGESLSAVLTPVPTRRIANGSEVLPTRLNLSSTSQELWFKRRRGEAEKQLDLAEGKMSQAQFCLGGGTFDCETLSPTYRQKQEDAYYRTIEEGSPYRKKRPSPSWRPRIINLKELPCFPSRVRSSDGRSSVKRSWSELSVVSRAIAPWVVDPTGNATLRVSPRDMGRSNRRVIPLGPITVRPMHQPAGVVANTLC</sequence>
<evidence type="ECO:0000259" key="4">
    <source>
        <dbReference type="Pfam" id="PF00346"/>
    </source>
</evidence>
<evidence type="ECO:0000313" key="5">
    <source>
        <dbReference type="EMBL" id="TXG46222.1"/>
    </source>
</evidence>
<evidence type="ECO:0000313" key="6">
    <source>
        <dbReference type="EMBL" id="TXG46728.1"/>
    </source>
</evidence>
<dbReference type="GO" id="GO:0051287">
    <property type="term" value="F:NAD binding"/>
    <property type="evidence" value="ECO:0007669"/>
    <property type="project" value="InterPro"/>
</dbReference>
<reference evidence="7" key="1">
    <citation type="journal article" date="2019" name="Gigascience">
        <title>De novo genome assembly of the endangered Acer yangbiense, a plant species with extremely small populations endemic to Yunnan Province, China.</title>
        <authorList>
            <person name="Yang J."/>
            <person name="Wariss H.M."/>
            <person name="Tao L."/>
            <person name="Zhang R."/>
            <person name="Yun Q."/>
            <person name="Hollingsworth P."/>
            <person name="Dao Z."/>
            <person name="Luo G."/>
            <person name="Guo H."/>
            <person name="Ma Y."/>
            <person name="Sun W."/>
        </authorList>
    </citation>
    <scope>NUCLEOTIDE SEQUENCE [LARGE SCALE GENOMIC DNA]</scope>
    <source>
        <strain evidence="7">cv. Malutang</strain>
    </source>
</reference>
<keyword evidence="6" id="KW-0496">Mitochondrion</keyword>
<evidence type="ECO:0000256" key="2">
    <source>
        <dbReference type="ARBA" id="ARBA00022967"/>
    </source>
</evidence>
<feature type="domain" description="NADH-quinone oxidoreductase subunit D" evidence="4">
    <location>
        <begin position="9"/>
        <end position="85"/>
    </location>
</feature>
<protein>
    <recommendedName>
        <fullName evidence="4">NADH-quinone oxidoreductase subunit D domain-containing protein</fullName>
    </recommendedName>
</protein>
<proteinExistence type="inferred from homology"/>
<dbReference type="Pfam" id="PF00346">
    <property type="entry name" value="Complex1_49kDa"/>
    <property type="match status" value="1"/>
</dbReference>
<keyword evidence="7" id="KW-1185">Reference proteome</keyword>
<evidence type="ECO:0000313" key="7">
    <source>
        <dbReference type="Proteomes" id="UP000323000"/>
    </source>
</evidence>
<dbReference type="InterPro" id="IPR029014">
    <property type="entry name" value="NiFe-Hase_large"/>
</dbReference>
<dbReference type="InterPro" id="IPR022885">
    <property type="entry name" value="NDH1_su_D/H"/>
</dbReference>
<name>A0A5C7GPJ0_9ROSI</name>
<organism evidence="5 7">
    <name type="scientific">Acer yangbiense</name>
    <dbReference type="NCBI Taxonomy" id="1000413"/>
    <lineage>
        <taxon>Eukaryota</taxon>
        <taxon>Viridiplantae</taxon>
        <taxon>Streptophyta</taxon>
        <taxon>Embryophyta</taxon>
        <taxon>Tracheophyta</taxon>
        <taxon>Spermatophyta</taxon>
        <taxon>Magnoliopsida</taxon>
        <taxon>eudicotyledons</taxon>
        <taxon>Gunneridae</taxon>
        <taxon>Pentapetalae</taxon>
        <taxon>rosids</taxon>
        <taxon>malvids</taxon>
        <taxon>Sapindales</taxon>
        <taxon>Sapindaceae</taxon>
        <taxon>Hippocastanoideae</taxon>
        <taxon>Acereae</taxon>
        <taxon>Acer</taxon>
    </lineage>
</organism>
<dbReference type="PANTHER" id="PTHR11993">
    <property type="entry name" value="NADH-UBIQUINONE OXIDOREDUCTASE 49 KDA SUBUNIT"/>
    <property type="match status" value="1"/>
</dbReference>
<dbReference type="Proteomes" id="UP000323000">
    <property type="component" value="Mitochondrion MT"/>
</dbReference>
<dbReference type="GO" id="GO:0016651">
    <property type="term" value="F:oxidoreductase activity, acting on NAD(P)H"/>
    <property type="evidence" value="ECO:0007669"/>
    <property type="project" value="InterPro"/>
</dbReference>
<dbReference type="Gene3D" id="1.10.645.10">
    <property type="entry name" value="Cytochrome-c3 Hydrogenase, chain B"/>
    <property type="match status" value="1"/>
</dbReference>
<dbReference type="GO" id="GO:0006120">
    <property type="term" value="P:mitochondrial electron transport, NADH to ubiquinone"/>
    <property type="evidence" value="ECO:0007669"/>
    <property type="project" value="TreeGrafter"/>
</dbReference>